<feature type="region of interest" description="Disordered" evidence="1">
    <location>
        <begin position="525"/>
        <end position="556"/>
    </location>
</feature>
<name>A0A922DHN1_CARIL</name>
<keyword evidence="2" id="KW-1133">Transmembrane helix</keyword>
<dbReference type="CDD" id="cd06174">
    <property type="entry name" value="MFS"/>
    <property type="match status" value="1"/>
</dbReference>
<feature type="transmembrane region" description="Helical" evidence="2">
    <location>
        <begin position="398"/>
        <end position="418"/>
    </location>
</feature>
<accession>A0A922DHN1</accession>
<feature type="transmembrane region" description="Helical" evidence="2">
    <location>
        <begin position="249"/>
        <end position="271"/>
    </location>
</feature>
<feature type="transmembrane region" description="Helical" evidence="2">
    <location>
        <begin position="149"/>
        <end position="169"/>
    </location>
</feature>
<evidence type="ECO:0000313" key="3">
    <source>
        <dbReference type="EMBL" id="KAG6684559.1"/>
    </source>
</evidence>
<dbReference type="PANTHER" id="PTHR37891:SF1">
    <property type="entry name" value="OS06G0113900 PROTEIN"/>
    <property type="match status" value="1"/>
</dbReference>
<feature type="transmembrane region" description="Helical" evidence="2">
    <location>
        <begin position="462"/>
        <end position="484"/>
    </location>
</feature>
<sequence>MAEETSDIQTVLQYPMSSPVPRPLRDNGEDDIANTPDVQNMAMKMERAEKAYMKYEGQQEGKPAGLEVWGWYLYEFCSYFVHSVLIPIVFPLIISQVVSRPPEPEQGWSKNSRGFVCTQKEMKQYQSLTLRSIKISNSTRLSPLEWTSLSRAIGLIVAAPVLGFVSFRLDRGRQQLFIAASSIAVGVVFCLPAGFFKTVWIFLPYIVAIVAAHTIARSCHTRHLGLMVRGFTGPNIPERQFPTRRAISGWFSLYGTVAGCAGSAIIAAFTYHMLRESPDEELLSLWVVSIFSGLMWLVGIFHVVTSAARIFKDDTPPQSRSHALSIFKYPHAIESLAGVFLSSFTTMCIFTGGVLFLVGQLCLKPTFLLYFWFIYFIFPLFSLPLLQPLQHLIKADAVKMQLLGFFISAATTGVGFYYKGSNWKRHSVLFFAAAQGTSTGLLHAFGRVLLLDCSPPGKEGAFSLWFSWMKALGAFAGFTVASVVPGNIGTSFGTAFFTALLGIVMLIFGNLSDFGGAVAAGHVRSSDDDSEKGSPKHSMDHGGMQVKELEHGELTP</sequence>
<evidence type="ECO:0000313" key="4">
    <source>
        <dbReference type="Proteomes" id="UP000811246"/>
    </source>
</evidence>
<organism evidence="3 4">
    <name type="scientific">Carya illinoinensis</name>
    <name type="common">Pecan</name>
    <dbReference type="NCBI Taxonomy" id="32201"/>
    <lineage>
        <taxon>Eukaryota</taxon>
        <taxon>Viridiplantae</taxon>
        <taxon>Streptophyta</taxon>
        <taxon>Embryophyta</taxon>
        <taxon>Tracheophyta</taxon>
        <taxon>Spermatophyta</taxon>
        <taxon>Magnoliopsida</taxon>
        <taxon>eudicotyledons</taxon>
        <taxon>Gunneridae</taxon>
        <taxon>Pentapetalae</taxon>
        <taxon>rosids</taxon>
        <taxon>fabids</taxon>
        <taxon>Fagales</taxon>
        <taxon>Juglandaceae</taxon>
        <taxon>Carya</taxon>
    </lineage>
</organism>
<proteinExistence type="predicted"/>
<evidence type="ECO:0000256" key="1">
    <source>
        <dbReference type="SAM" id="MobiDB-lite"/>
    </source>
</evidence>
<feature type="transmembrane region" description="Helical" evidence="2">
    <location>
        <begin position="332"/>
        <end position="361"/>
    </location>
</feature>
<feature type="transmembrane region" description="Helical" evidence="2">
    <location>
        <begin position="490"/>
        <end position="508"/>
    </location>
</feature>
<dbReference type="Proteomes" id="UP000811246">
    <property type="component" value="Chromosome 12"/>
</dbReference>
<evidence type="ECO:0000256" key="2">
    <source>
        <dbReference type="SAM" id="Phobius"/>
    </source>
</evidence>
<protein>
    <recommendedName>
        <fullName evidence="5">Major facilitator superfamily domain-containing protein</fullName>
    </recommendedName>
</protein>
<gene>
    <name evidence="3" type="ORF">I3842_12G068700</name>
</gene>
<evidence type="ECO:0008006" key="5">
    <source>
        <dbReference type="Google" id="ProtNLM"/>
    </source>
</evidence>
<dbReference type="AlphaFoldDB" id="A0A922DHN1"/>
<comment type="caution">
    <text evidence="3">The sequence shown here is derived from an EMBL/GenBank/DDBJ whole genome shotgun (WGS) entry which is preliminary data.</text>
</comment>
<keyword evidence="2" id="KW-0812">Transmembrane</keyword>
<feature type="transmembrane region" description="Helical" evidence="2">
    <location>
        <begin position="176"/>
        <end position="195"/>
    </location>
</feature>
<feature type="compositionally biased region" description="Basic and acidic residues" evidence="1">
    <location>
        <begin position="525"/>
        <end position="540"/>
    </location>
</feature>
<feature type="transmembrane region" description="Helical" evidence="2">
    <location>
        <begin position="283"/>
        <end position="311"/>
    </location>
</feature>
<feature type="transmembrane region" description="Helical" evidence="2">
    <location>
        <begin position="367"/>
        <end position="386"/>
    </location>
</feature>
<feature type="region of interest" description="Disordered" evidence="1">
    <location>
        <begin position="16"/>
        <end position="35"/>
    </location>
</feature>
<keyword evidence="2" id="KW-0472">Membrane</keyword>
<feature type="transmembrane region" description="Helical" evidence="2">
    <location>
        <begin position="72"/>
        <end position="94"/>
    </location>
</feature>
<feature type="transmembrane region" description="Helical" evidence="2">
    <location>
        <begin position="430"/>
        <end position="450"/>
    </location>
</feature>
<feature type="compositionally biased region" description="Basic and acidic residues" evidence="1">
    <location>
        <begin position="547"/>
        <end position="556"/>
    </location>
</feature>
<feature type="transmembrane region" description="Helical" evidence="2">
    <location>
        <begin position="201"/>
        <end position="219"/>
    </location>
</feature>
<reference evidence="3" key="1">
    <citation type="submission" date="2021-01" db="EMBL/GenBank/DDBJ databases">
        <authorList>
            <person name="Lovell J.T."/>
            <person name="Bentley N."/>
            <person name="Bhattarai G."/>
            <person name="Jenkins J.W."/>
            <person name="Sreedasyam A."/>
            <person name="Alarcon Y."/>
            <person name="Bock C."/>
            <person name="Boston L."/>
            <person name="Carlson J."/>
            <person name="Cervantes K."/>
            <person name="Clermont K."/>
            <person name="Krom N."/>
            <person name="Kubenka K."/>
            <person name="Mamidi S."/>
            <person name="Mattison C."/>
            <person name="Monteros M."/>
            <person name="Pisani C."/>
            <person name="Plott C."/>
            <person name="Rajasekar S."/>
            <person name="Rhein H.S."/>
            <person name="Rohla C."/>
            <person name="Song M."/>
            <person name="Hilaire R.S."/>
            <person name="Shu S."/>
            <person name="Wells L."/>
            <person name="Wang X."/>
            <person name="Webber J."/>
            <person name="Heerema R.J."/>
            <person name="Klein P."/>
            <person name="Conner P."/>
            <person name="Grauke L."/>
            <person name="Grimwood J."/>
            <person name="Schmutz J."/>
            <person name="Randall J.J."/>
        </authorList>
    </citation>
    <scope>NUCLEOTIDE SEQUENCE</scope>
    <source>
        <tissue evidence="3">Leaf</tissue>
    </source>
</reference>
<dbReference type="EMBL" id="CM031836">
    <property type="protein sequence ID" value="KAG6684559.1"/>
    <property type="molecule type" value="Genomic_DNA"/>
</dbReference>
<dbReference type="PANTHER" id="PTHR37891">
    <property type="entry name" value="OS06G0113900 PROTEIN"/>
    <property type="match status" value="1"/>
</dbReference>